<dbReference type="Pfam" id="PF17900">
    <property type="entry name" value="Peptidase_M1_N"/>
    <property type="match status" value="1"/>
</dbReference>
<dbReference type="EC" id="3.4.11.-" evidence="13"/>
<keyword evidence="9 13" id="KW-0482">Metalloprotease</keyword>
<dbReference type="FunFam" id="1.25.50.20:FF:000002">
    <property type="entry name" value="Aminopeptidase"/>
    <property type="match status" value="1"/>
</dbReference>
<dbReference type="InterPro" id="IPR014782">
    <property type="entry name" value="Peptidase_M1_dom"/>
</dbReference>
<dbReference type="FunFam" id="2.60.40.1730:FF:000002">
    <property type="entry name" value="Aminopeptidase"/>
    <property type="match status" value="1"/>
</dbReference>
<evidence type="ECO:0000256" key="3">
    <source>
        <dbReference type="ARBA" id="ARBA00022438"/>
    </source>
</evidence>
<keyword evidence="18" id="KW-1185">Reference proteome</keyword>
<evidence type="ECO:0000259" key="14">
    <source>
        <dbReference type="Pfam" id="PF01433"/>
    </source>
</evidence>
<evidence type="ECO:0000256" key="5">
    <source>
        <dbReference type="ARBA" id="ARBA00022723"/>
    </source>
</evidence>
<dbReference type="InterPro" id="IPR027268">
    <property type="entry name" value="Peptidase_M4/M1_CTD_sf"/>
</dbReference>
<dbReference type="GO" id="GO:0008270">
    <property type="term" value="F:zinc ion binding"/>
    <property type="evidence" value="ECO:0007669"/>
    <property type="project" value="UniProtKB-UniRule"/>
</dbReference>
<dbReference type="OMA" id="HDMAGFY"/>
<evidence type="ECO:0000256" key="11">
    <source>
        <dbReference type="PIRSR" id="PIRSR634016-3"/>
    </source>
</evidence>
<organism evidence="17 18">
    <name type="scientific">Marchantia polymorpha</name>
    <name type="common">Common liverwort</name>
    <name type="synonym">Marchantia aquatica</name>
    <dbReference type="NCBI Taxonomy" id="3197"/>
    <lineage>
        <taxon>Eukaryota</taxon>
        <taxon>Viridiplantae</taxon>
        <taxon>Streptophyta</taxon>
        <taxon>Embryophyta</taxon>
        <taxon>Marchantiophyta</taxon>
        <taxon>Marchantiopsida</taxon>
        <taxon>Marchantiidae</taxon>
        <taxon>Marchantiales</taxon>
        <taxon>Marchantiaceae</taxon>
        <taxon>Marchantia</taxon>
    </lineage>
</organism>
<feature type="site" description="Transition state stabilizer" evidence="12">
    <location>
        <position position="432"/>
    </location>
</feature>
<dbReference type="Pfam" id="PF01433">
    <property type="entry name" value="Peptidase_M1"/>
    <property type="match status" value="1"/>
</dbReference>
<dbReference type="SUPFAM" id="SSF63737">
    <property type="entry name" value="Leukotriene A4 hydrolase N-terminal domain"/>
    <property type="match status" value="1"/>
</dbReference>
<evidence type="ECO:0000256" key="1">
    <source>
        <dbReference type="ARBA" id="ARBA00004174"/>
    </source>
</evidence>
<feature type="binding site" evidence="11">
    <location>
        <position position="370"/>
    </location>
    <ligand>
        <name>Zn(2+)</name>
        <dbReference type="ChEBI" id="CHEBI:29105"/>
        <note>catalytic</note>
    </ligand>
</feature>
<dbReference type="GO" id="GO:0006508">
    <property type="term" value="P:proteolysis"/>
    <property type="evidence" value="ECO:0000318"/>
    <property type="project" value="GO_Central"/>
</dbReference>
<evidence type="ECO:0000259" key="15">
    <source>
        <dbReference type="Pfam" id="PF11838"/>
    </source>
</evidence>
<dbReference type="Pfam" id="PF11838">
    <property type="entry name" value="ERAP1_C"/>
    <property type="match status" value="1"/>
</dbReference>
<evidence type="ECO:0000313" key="18">
    <source>
        <dbReference type="Proteomes" id="UP000244005"/>
    </source>
</evidence>
<dbReference type="FunFam" id="1.10.390.10:FF:000001">
    <property type="entry name" value="Aminopeptidase"/>
    <property type="match status" value="1"/>
</dbReference>
<keyword evidence="8" id="KW-0492">Microsome</keyword>
<proteinExistence type="inferred from homology"/>
<feature type="domain" description="Peptidase M1 membrane alanine aminopeptidase" evidence="14">
    <location>
        <begin position="275"/>
        <end position="491"/>
    </location>
</feature>
<comment type="cofactor">
    <cofactor evidence="11 13">
        <name>Zn(2+)</name>
        <dbReference type="ChEBI" id="CHEBI:29105"/>
    </cofactor>
    <text evidence="11 13">Binds 1 zinc ion per subunit.</text>
</comment>
<dbReference type="SUPFAM" id="SSF55486">
    <property type="entry name" value="Metalloproteases ('zincins'), catalytic domain"/>
    <property type="match status" value="1"/>
</dbReference>
<keyword evidence="5 11" id="KW-0479">Metal-binding</keyword>
<dbReference type="AlphaFoldDB" id="A0A2R6XGU4"/>
<feature type="domain" description="ERAP1-like C-terminal" evidence="15">
    <location>
        <begin position="580"/>
        <end position="898"/>
    </location>
</feature>
<dbReference type="Gene3D" id="1.25.50.20">
    <property type="match status" value="1"/>
</dbReference>
<sequence length="925" mass="103547">MDSKAGHKVEAACKVAVAVLAFGASYVFVKKLKDRKKGESTLSLKDTMRLPRFVEPVRYDLELIPNLVTCKFDGKLAVRLEVLEKTNHIVLNAADLNIFEKSVSLRTTASRQVLWPTNIELVKEDELLILTFEETLPLGDALLSMDFQGTLNDQMKGFYRSTYEASGVKKNMAVTQFEPADARRCFPCWDEPAYKAIFKLTVHVPLDRVVLSNMPVSSEEVMGRKKAVYFEESPKMSTYLVAVVVGEFDFVEDTTEDGKLVRVYTDVGKKDQGKFALQVALKTLPFYTKYFGTAYPLPKLDMVAIPDFAAGAMENYGLVTYREAALLIDETHSTAANKQRVAIVVAHELAHQWFGNLVTMEWWTHLWLNEGFATWVSYLAVDHLFPEWRVWTQFVDQTVEAFRLDGLVESHPIEVEVGHVREIDEIFDAISYKKGASIIRMLQTYLTPDVFQKGLDQYIKKFAYNNAATEDLWGVLSDVSGEPVRELMNSWTSQKGFPVLTAKVNGNSVELGQSQFLSSGVAGKGEWVVPVTVAVGSYDVQSSYLVRGKVSTVQLPGARPDASSVTDGDDVTAVNEGTNWVKLNVGQAGFYRVQYDDELAKRLRSAIANSSIEATDRFGILEDSYALCAACKQPLLDLLSLMEVFKNESDYTVLSCLIDVSYRVYQVINDALPSAASDTKVFISSLFQTSARRLGWDPIPGEGHLDAMLRGELMSALVSFGHEESIAEAKRRFSAYLSDRKTSLFPPDIRVAAYKAVMQSVKSSERSGYDDLLNLYRESDLSQEKNRILGTIASSPDPVMVREALDFLLSSEVRTQDTIWILSGIGGEGREASWDWLSANWEVIWGRYGDTSLITRFISKIISQFSSYEKADEIKAFFVTNSHPAIDRTVSQSIERVRIIAQWVNYVREEGGIVELVKKLAADSN</sequence>
<evidence type="ECO:0000256" key="7">
    <source>
        <dbReference type="ARBA" id="ARBA00022833"/>
    </source>
</evidence>
<dbReference type="PANTHER" id="PTHR11533">
    <property type="entry name" value="PROTEASE M1 ZINC METALLOPROTEASE"/>
    <property type="match status" value="1"/>
</dbReference>
<evidence type="ECO:0000256" key="13">
    <source>
        <dbReference type="RuleBase" id="RU364040"/>
    </source>
</evidence>
<dbReference type="CDD" id="cd09601">
    <property type="entry name" value="M1_APN-Q_like"/>
    <property type="match status" value="1"/>
</dbReference>
<name>A0A2R6XGU4_MARPO</name>
<evidence type="ECO:0000259" key="16">
    <source>
        <dbReference type="Pfam" id="PF17900"/>
    </source>
</evidence>
<keyword evidence="4 13" id="KW-0645">Protease</keyword>
<dbReference type="PANTHER" id="PTHR11533:SF174">
    <property type="entry name" value="PUROMYCIN-SENSITIVE AMINOPEPTIDASE-RELATED"/>
    <property type="match status" value="1"/>
</dbReference>
<dbReference type="GO" id="GO:0070006">
    <property type="term" value="F:metalloaminopeptidase activity"/>
    <property type="evidence" value="ECO:0000318"/>
    <property type="project" value="GO_Central"/>
</dbReference>
<dbReference type="EMBL" id="KZ772687">
    <property type="protein sequence ID" value="PTQ45343.1"/>
    <property type="molecule type" value="Genomic_DNA"/>
</dbReference>
<keyword evidence="13" id="KW-0812">Transmembrane</keyword>
<evidence type="ECO:0000256" key="6">
    <source>
        <dbReference type="ARBA" id="ARBA00022801"/>
    </source>
</evidence>
<dbReference type="InterPro" id="IPR042097">
    <property type="entry name" value="Aminopeptidase_N-like_N_sf"/>
</dbReference>
<evidence type="ECO:0000256" key="10">
    <source>
        <dbReference type="PIRSR" id="PIRSR634016-1"/>
    </source>
</evidence>
<dbReference type="InterPro" id="IPR001930">
    <property type="entry name" value="Peptidase_M1"/>
</dbReference>
<dbReference type="Gramene" id="Mp2g08530.1">
    <property type="protein sequence ID" value="Mp2g08530.1.cds"/>
    <property type="gene ID" value="Mp2g08530"/>
</dbReference>
<dbReference type="Gene3D" id="1.10.390.10">
    <property type="entry name" value="Neutral Protease Domain 2"/>
    <property type="match status" value="1"/>
</dbReference>
<keyword evidence="7 11" id="KW-0862">Zinc</keyword>
<dbReference type="Gene3D" id="2.60.40.1730">
    <property type="entry name" value="tricorn interacting facor f3 domain"/>
    <property type="match status" value="1"/>
</dbReference>
<evidence type="ECO:0000256" key="4">
    <source>
        <dbReference type="ARBA" id="ARBA00022670"/>
    </source>
</evidence>
<dbReference type="InterPro" id="IPR034016">
    <property type="entry name" value="M1_APN-typ"/>
</dbReference>
<protein>
    <recommendedName>
        <fullName evidence="13">Aminopeptidase</fullName>
        <ecNumber evidence="13">3.4.11.-</ecNumber>
    </recommendedName>
</protein>
<feature type="binding site" evidence="11">
    <location>
        <position position="351"/>
    </location>
    <ligand>
        <name>Zn(2+)</name>
        <dbReference type="ChEBI" id="CHEBI:29105"/>
        <note>catalytic</note>
    </ligand>
</feature>
<dbReference type="InterPro" id="IPR045357">
    <property type="entry name" value="Aminopeptidase_N-like_N"/>
</dbReference>
<feature type="active site" description="Proton acceptor" evidence="10">
    <location>
        <position position="348"/>
    </location>
</feature>
<comment type="similarity">
    <text evidence="2 13">Belongs to the peptidase M1 family.</text>
</comment>
<keyword evidence="13" id="KW-0472">Membrane</keyword>
<dbReference type="Proteomes" id="UP000244005">
    <property type="component" value="Unassembled WGS sequence"/>
</dbReference>
<evidence type="ECO:0000256" key="8">
    <source>
        <dbReference type="ARBA" id="ARBA00022848"/>
    </source>
</evidence>
<keyword evidence="6 13" id="KW-0378">Hydrolase</keyword>
<dbReference type="InterPro" id="IPR050344">
    <property type="entry name" value="Peptidase_M1_aminopeptidases"/>
</dbReference>
<dbReference type="InterPro" id="IPR024571">
    <property type="entry name" value="ERAP1-like_C_dom"/>
</dbReference>
<dbReference type="Gene3D" id="2.60.40.1910">
    <property type="match status" value="1"/>
</dbReference>
<evidence type="ECO:0000313" key="17">
    <source>
        <dbReference type="EMBL" id="PTQ45343.1"/>
    </source>
</evidence>
<evidence type="ECO:0000256" key="12">
    <source>
        <dbReference type="PIRSR" id="PIRSR634016-4"/>
    </source>
</evidence>
<gene>
    <name evidence="17" type="ORF">MARPO_0015s0138</name>
</gene>
<dbReference type="GO" id="GO:0043171">
    <property type="term" value="P:peptide catabolic process"/>
    <property type="evidence" value="ECO:0000318"/>
    <property type="project" value="GO_Central"/>
</dbReference>
<keyword evidence="8" id="KW-0256">Endoplasmic reticulum</keyword>
<evidence type="ECO:0000256" key="9">
    <source>
        <dbReference type="ARBA" id="ARBA00023049"/>
    </source>
</evidence>
<feature type="binding site" evidence="11">
    <location>
        <position position="347"/>
    </location>
    <ligand>
        <name>Zn(2+)</name>
        <dbReference type="ChEBI" id="CHEBI:29105"/>
        <note>catalytic</note>
    </ligand>
</feature>
<keyword evidence="13" id="KW-1133">Transmembrane helix</keyword>
<accession>A0A2R6XGU4</accession>
<dbReference type="PRINTS" id="PR00756">
    <property type="entry name" value="ALADIPTASE"/>
</dbReference>
<reference evidence="18" key="1">
    <citation type="journal article" date="2017" name="Cell">
        <title>Insights into land plant evolution garnered from the Marchantia polymorpha genome.</title>
        <authorList>
            <person name="Bowman J.L."/>
            <person name="Kohchi T."/>
            <person name="Yamato K.T."/>
            <person name="Jenkins J."/>
            <person name="Shu S."/>
            <person name="Ishizaki K."/>
            <person name="Yamaoka S."/>
            <person name="Nishihama R."/>
            <person name="Nakamura Y."/>
            <person name="Berger F."/>
            <person name="Adam C."/>
            <person name="Aki S.S."/>
            <person name="Althoff F."/>
            <person name="Araki T."/>
            <person name="Arteaga-Vazquez M.A."/>
            <person name="Balasubrmanian S."/>
            <person name="Barry K."/>
            <person name="Bauer D."/>
            <person name="Boehm C.R."/>
            <person name="Briginshaw L."/>
            <person name="Caballero-Perez J."/>
            <person name="Catarino B."/>
            <person name="Chen F."/>
            <person name="Chiyoda S."/>
            <person name="Chovatia M."/>
            <person name="Davies K.M."/>
            <person name="Delmans M."/>
            <person name="Demura T."/>
            <person name="Dierschke T."/>
            <person name="Dolan L."/>
            <person name="Dorantes-Acosta A.E."/>
            <person name="Eklund D.M."/>
            <person name="Florent S.N."/>
            <person name="Flores-Sandoval E."/>
            <person name="Fujiyama A."/>
            <person name="Fukuzawa H."/>
            <person name="Galik B."/>
            <person name="Grimanelli D."/>
            <person name="Grimwood J."/>
            <person name="Grossniklaus U."/>
            <person name="Hamada T."/>
            <person name="Haseloff J."/>
            <person name="Hetherington A.J."/>
            <person name="Higo A."/>
            <person name="Hirakawa Y."/>
            <person name="Hundley H.N."/>
            <person name="Ikeda Y."/>
            <person name="Inoue K."/>
            <person name="Inoue S.I."/>
            <person name="Ishida S."/>
            <person name="Jia Q."/>
            <person name="Kakita M."/>
            <person name="Kanazawa T."/>
            <person name="Kawai Y."/>
            <person name="Kawashima T."/>
            <person name="Kennedy M."/>
            <person name="Kinose K."/>
            <person name="Kinoshita T."/>
            <person name="Kohara Y."/>
            <person name="Koide E."/>
            <person name="Komatsu K."/>
            <person name="Kopischke S."/>
            <person name="Kubo M."/>
            <person name="Kyozuka J."/>
            <person name="Lagercrantz U."/>
            <person name="Lin S.S."/>
            <person name="Lindquist E."/>
            <person name="Lipzen A.M."/>
            <person name="Lu C.W."/>
            <person name="De Luna E."/>
            <person name="Martienssen R.A."/>
            <person name="Minamino N."/>
            <person name="Mizutani M."/>
            <person name="Mizutani M."/>
            <person name="Mochizuki N."/>
            <person name="Monte I."/>
            <person name="Mosher R."/>
            <person name="Nagasaki H."/>
            <person name="Nakagami H."/>
            <person name="Naramoto S."/>
            <person name="Nishitani K."/>
            <person name="Ohtani M."/>
            <person name="Okamoto T."/>
            <person name="Okumura M."/>
            <person name="Phillips J."/>
            <person name="Pollak B."/>
            <person name="Reinders A."/>
            <person name="Rovekamp M."/>
            <person name="Sano R."/>
            <person name="Sawa S."/>
            <person name="Schmid M.W."/>
            <person name="Shirakawa M."/>
            <person name="Solano R."/>
            <person name="Spunde A."/>
            <person name="Suetsugu N."/>
            <person name="Sugano S."/>
            <person name="Sugiyama A."/>
            <person name="Sun R."/>
            <person name="Suzuki Y."/>
            <person name="Takenaka M."/>
            <person name="Takezawa D."/>
            <person name="Tomogane H."/>
            <person name="Tsuzuki M."/>
            <person name="Ueda T."/>
            <person name="Umeda M."/>
            <person name="Ward J.M."/>
            <person name="Watanabe Y."/>
            <person name="Yazaki K."/>
            <person name="Yokoyama R."/>
            <person name="Yoshitake Y."/>
            <person name="Yotsui I."/>
            <person name="Zachgo S."/>
            <person name="Schmutz J."/>
        </authorList>
    </citation>
    <scope>NUCLEOTIDE SEQUENCE [LARGE SCALE GENOMIC DNA]</scope>
    <source>
        <strain evidence="18">Tak-1</strain>
    </source>
</reference>
<feature type="transmembrane region" description="Helical" evidence="13">
    <location>
        <begin position="12"/>
        <end position="29"/>
    </location>
</feature>
<keyword evidence="3 13" id="KW-0031">Aminopeptidase</keyword>
<comment type="subcellular location">
    <subcellularLocation>
        <location evidence="1">Microsome membrane</location>
        <topology evidence="1">Peripheral membrane protein</topology>
    </subcellularLocation>
</comment>
<feature type="domain" description="Aminopeptidase N-like N-terminal" evidence="16">
    <location>
        <begin position="56"/>
        <end position="240"/>
    </location>
</feature>
<evidence type="ECO:0000256" key="2">
    <source>
        <dbReference type="ARBA" id="ARBA00010136"/>
    </source>
</evidence>
<dbReference type="OrthoDB" id="10031169at2759"/>